<evidence type="ECO:0000313" key="2">
    <source>
        <dbReference type="Proteomes" id="UP000264353"/>
    </source>
</evidence>
<evidence type="ECO:0000313" key="1">
    <source>
        <dbReference type="EMBL" id="RID45748.1"/>
    </source>
</evidence>
<organism evidence="1 2">
    <name type="scientific">Brassica campestris</name>
    <name type="common">Field mustard</name>
    <dbReference type="NCBI Taxonomy" id="3711"/>
    <lineage>
        <taxon>Eukaryota</taxon>
        <taxon>Viridiplantae</taxon>
        <taxon>Streptophyta</taxon>
        <taxon>Embryophyta</taxon>
        <taxon>Tracheophyta</taxon>
        <taxon>Spermatophyta</taxon>
        <taxon>Magnoliopsida</taxon>
        <taxon>eudicotyledons</taxon>
        <taxon>Gunneridae</taxon>
        <taxon>Pentapetalae</taxon>
        <taxon>rosids</taxon>
        <taxon>malvids</taxon>
        <taxon>Brassicales</taxon>
        <taxon>Brassicaceae</taxon>
        <taxon>Brassiceae</taxon>
        <taxon>Brassica</taxon>
    </lineage>
</organism>
<dbReference type="EMBL" id="CM010636">
    <property type="protein sequence ID" value="RID45748.1"/>
    <property type="molecule type" value="Genomic_DNA"/>
</dbReference>
<reference evidence="1 2" key="1">
    <citation type="submission" date="2018-06" db="EMBL/GenBank/DDBJ databases">
        <title>WGS assembly of Brassica rapa FPsc.</title>
        <authorList>
            <person name="Bowman J."/>
            <person name="Kohchi T."/>
            <person name="Yamato K."/>
            <person name="Jenkins J."/>
            <person name="Shu S."/>
            <person name="Ishizaki K."/>
            <person name="Yamaoka S."/>
            <person name="Nishihama R."/>
            <person name="Nakamura Y."/>
            <person name="Berger F."/>
            <person name="Adam C."/>
            <person name="Aki S."/>
            <person name="Althoff F."/>
            <person name="Araki T."/>
            <person name="Arteaga-Vazquez M."/>
            <person name="Balasubrmanian S."/>
            <person name="Bauer D."/>
            <person name="Boehm C."/>
            <person name="Briginshaw L."/>
            <person name="Caballero-Perez J."/>
            <person name="Catarino B."/>
            <person name="Chen F."/>
            <person name="Chiyoda S."/>
            <person name="Chovatia M."/>
            <person name="Davies K."/>
            <person name="Delmans M."/>
            <person name="Demura T."/>
            <person name="Dierschke T."/>
            <person name="Dolan L."/>
            <person name="Dorantes-Acosta A."/>
            <person name="Eklund D."/>
            <person name="Florent S."/>
            <person name="Flores-Sandoval E."/>
            <person name="Fujiyama A."/>
            <person name="Fukuzawa H."/>
            <person name="Galik B."/>
            <person name="Grimanelli D."/>
            <person name="Grimwood J."/>
            <person name="Grossniklaus U."/>
            <person name="Hamada T."/>
            <person name="Haseloff J."/>
            <person name="Hetherington A."/>
            <person name="Higo A."/>
            <person name="Hirakawa Y."/>
            <person name="Hundley H."/>
            <person name="Ikeda Y."/>
            <person name="Inoue K."/>
            <person name="Inoue S."/>
            <person name="Ishida S."/>
            <person name="Jia Q."/>
            <person name="Kakita M."/>
            <person name="Kanazawa T."/>
            <person name="Kawai Y."/>
            <person name="Kawashima T."/>
            <person name="Kennedy M."/>
            <person name="Kinose K."/>
            <person name="Kinoshita T."/>
            <person name="Kohara Y."/>
            <person name="Koide E."/>
            <person name="Komatsu K."/>
            <person name="Kopischke S."/>
            <person name="Kubo M."/>
            <person name="Kyozuka J."/>
            <person name="Lagercrantz U."/>
            <person name="Lin S."/>
            <person name="Lindquist E."/>
            <person name="Lipzen A."/>
            <person name="Lu C."/>
            <person name="Luna E."/>
            <person name="Martienssen R."/>
            <person name="Minamino N."/>
            <person name="Mizutani M."/>
            <person name="Mizutani M."/>
            <person name="Mochizuki N."/>
            <person name="Monte I."/>
            <person name="Mosher R."/>
            <person name="Nagasaki H."/>
            <person name="Nakagami H."/>
            <person name="Naramoto S."/>
            <person name="Nishitani K."/>
            <person name="Ohtani M."/>
            <person name="Okamoto T."/>
            <person name="Okumura M."/>
            <person name="Phillips J."/>
            <person name="Pollak B."/>
            <person name="Reinders A."/>
            <person name="Roevekamp M."/>
            <person name="Sano R."/>
            <person name="Sawa S."/>
            <person name="Schmid M."/>
            <person name="Shirakawa M."/>
            <person name="Solano R."/>
            <person name="Spunde A."/>
            <person name="Suetsugu N."/>
            <person name="Sugano S."/>
            <person name="Sugiyama A."/>
            <person name="Sun R."/>
            <person name="Suzuki Y."/>
            <person name="Takenaka M."/>
            <person name="Takezawa D."/>
            <person name="Tomogane H."/>
            <person name="Tsuzuki M."/>
            <person name="Ueda T."/>
            <person name="Umeda M."/>
            <person name="Ward J."/>
            <person name="Watanabe Y."/>
            <person name="Yazaki K."/>
            <person name="Yokoyama R."/>
            <person name="Yoshitake Y."/>
            <person name="Yotsui I."/>
            <person name="Zachgo S."/>
            <person name="Schmutz J."/>
        </authorList>
    </citation>
    <scope>NUCLEOTIDE SEQUENCE [LARGE SCALE GENOMIC DNA]</scope>
    <source>
        <strain evidence="2">cv. B-3</strain>
    </source>
</reference>
<accession>A0A397XYW5</accession>
<dbReference type="AlphaFoldDB" id="A0A397XYW5"/>
<dbReference type="Proteomes" id="UP000264353">
    <property type="component" value="Chromosome A9"/>
</dbReference>
<gene>
    <name evidence="1" type="ORF">BRARA_I02450</name>
</gene>
<proteinExistence type="predicted"/>
<sequence>MSYTGDITFNVYHGGYWVKMHDRELAYVHGGEMKVVECKPEEILTVISDELCGHRLWYKMPSEDNKERKSLVNGDLSLEDVSFEKMCLASKWSRAVDLFLVNNTEHPDDVDCPEPCEEQMRAERNVSNFVDEDEQFDYHNTPPNSDGEEEEENFVRWKKGSGELKLRHVFETLDDFKEALVDYMLKEGWNIQFCTWGKDKSAAKCGIEDANCPWRIYCSYEEAIGKWMVKTYEYEHSCVKDGYSKMLKSPVITKLYWMT</sequence>
<protein>
    <submittedName>
        <fullName evidence="1">Uncharacterized protein</fullName>
    </submittedName>
</protein>
<name>A0A397XYW5_BRACM</name>